<feature type="domain" description="RNA polymerase sigma-70 ECF-like HTH" evidence="4">
    <location>
        <begin position="12"/>
        <end position="186"/>
    </location>
</feature>
<evidence type="ECO:0000256" key="2">
    <source>
        <dbReference type="ARBA" id="ARBA00023082"/>
    </source>
</evidence>
<protein>
    <submittedName>
        <fullName evidence="5">Sigma-70 family RNA polymerase sigma factor</fullName>
    </submittedName>
</protein>
<dbReference type="EMBL" id="CP059736">
    <property type="protein sequence ID" value="WDE02625.1"/>
    <property type="molecule type" value="Genomic_DNA"/>
</dbReference>
<dbReference type="Gene3D" id="1.10.10.10">
    <property type="entry name" value="Winged helix-like DNA-binding domain superfamily/Winged helix DNA-binding domain"/>
    <property type="match status" value="1"/>
</dbReference>
<evidence type="ECO:0000256" key="1">
    <source>
        <dbReference type="ARBA" id="ARBA00023015"/>
    </source>
</evidence>
<dbReference type="InterPro" id="IPR013324">
    <property type="entry name" value="RNA_pol_sigma_r3/r4-like"/>
</dbReference>
<gene>
    <name evidence="5" type="ORF">SG35_029925</name>
</gene>
<dbReference type="InterPro" id="IPR039425">
    <property type="entry name" value="RNA_pol_sigma-70-like"/>
</dbReference>
<evidence type="ECO:0000256" key="3">
    <source>
        <dbReference type="ARBA" id="ARBA00023163"/>
    </source>
</evidence>
<dbReference type="InterPro" id="IPR014284">
    <property type="entry name" value="RNA_pol_sigma-70_dom"/>
</dbReference>
<keyword evidence="1" id="KW-0805">Transcription regulation</keyword>
<dbReference type="RefSeq" id="WP_084692975.1">
    <property type="nucleotide sequence ID" value="NZ_CP059736.1"/>
</dbReference>
<evidence type="ECO:0000259" key="4">
    <source>
        <dbReference type="Pfam" id="PF07638"/>
    </source>
</evidence>
<dbReference type="Proteomes" id="UP000032568">
    <property type="component" value="Chromosome pTact"/>
</dbReference>
<dbReference type="PANTHER" id="PTHR43133:SF39">
    <property type="entry name" value="SIMILAR TO RNA POLYMERASE SIGMA-E FACTOR"/>
    <property type="match status" value="1"/>
</dbReference>
<evidence type="ECO:0000313" key="5">
    <source>
        <dbReference type="EMBL" id="WDE02625.1"/>
    </source>
</evidence>
<keyword evidence="3" id="KW-0804">Transcription</keyword>
<evidence type="ECO:0000313" key="6">
    <source>
        <dbReference type="Proteomes" id="UP000032568"/>
    </source>
</evidence>
<name>A0AAF0C6Z2_9GAMM</name>
<dbReference type="NCBIfam" id="TIGR02937">
    <property type="entry name" value="sigma70-ECF"/>
    <property type="match status" value="1"/>
</dbReference>
<dbReference type="InterPro" id="IPR053812">
    <property type="entry name" value="HTH_Sigma70_ECF-like"/>
</dbReference>
<reference evidence="5 6" key="1">
    <citation type="journal article" date="2015" name="Genome Announc.">
        <title>Draft Genome Sequences of Marine Isolates of Thalassomonas viridans and Thalassomonas actiniarum.</title>
        <authorList>
            <person name="Olonade I."/>
            <person name="van Zyl L.J."/>
            <person name="Trindade M."/>
        </authorList>
    </citation>
    <scope>NUCLEOTIDE SEQUENCE [LARGE SCALE GENOMIC DNA]</scope>
    <source>
        <strain evidence="5 6">A5K-106</strain>
    </source>
</reference>
<dbReference type="SUPFAM" id="SSF88659">
    <property type="entry name" value="Sigma3 and sigma4 domains of RNA polymerase sigma factors"/>
    <property type="match status" value="1"/>
</dbReference>
<dbReference type="KEGG" id="tact:SG35_029925"/>
<keyword evidence="2" id="KW-0731">Sigma factor</keyword>
<dbReference type="NCBIfam" id="TIGR02999">
    <property type="entry name" value="Sig-70_X6"/>
    <property type="match status" value="1"/>
</dbReference>
<dbReference type="PANTHER" id="PTHR43133">
    <property type="entry name" value="RNA POLYMERASE ECF-TYPE SIGMA FACTO"/>
    <property type="match status" value="1"/>
</dbReference>
<dbReference type="Pfam" id="PF07638">
    <property type="entry name" value="Sigma70_ECF"/>
    <property type="match status" value="1"/>
</dbReference>
<dbReference type="InterPro" id="IPR011517">
    <property type="entry name" value="RNA_pol_sigma70_ECF-like"/>
</dbReference>
<sequence length="188" mass="21775">MFFMTQDVTTLITQTLHHWRYGNQAAKLELDDLIVQELHRLARAYMARENTSHTLQATALVNEVFLRLAQVDVDWQDKKHFMAIAAKTMRRILVDHAKRKNAQKRVSLQDQMTFDEDSLPHHQATEELIVLDDLLHKLTAFDERACNMLELSIFGGLTHPEVADVTGFSLSTVEREIRVAQAWLRCQH</sequence>
<accession>A0AAF0C6Z2</accession>
<dbReference type="AlphaFoldDB" id="A0AAF0C6Z2"/>
<dbReference type="InterPro" id="IPR036388">
    <property type="entry name" value="WH-like_DNA-bd_sf"/>
</dbReference>
<organism evidence="5 6">
    <name type="scientific">Thalassomonas actiniarum</name>
    <dbReference type="NCBI Taxonomy" id="485447"/>
    <lineage>
        <taxon>Bacteria</taxon>
        <taxon>Pseudomonadati</taxon>
        <taxon>Pseudomonadota</taxon>
        <taxon>Gammaproteobacteria</taxon>
        <taxon>Alteromonadales</taxon>
        <taxon>Colwelliaceae</taxon>
        <taxon>Thalassomonas</taxon>
    </lineage>
</organism>
<dbReference type="GO" id="GO:0016987">
    <property type="term" value="F:sigma factor activity"/>
    <property type="evidence" value="ECO:0007669"/>
    <property type="project" value="UniProtKB-KW"/>
</dbReference>
<proteinExistence type="predicted"/>
<dbReference type="GO" id="GO:0006352">
    <property type="term" value="P:DNA-templated transcription initiation"/>
    <property type="evidence" value="ECO:0007669"/>
    <property type="project" value="InterPro"/>
</dbReference>
<keyword evidence="6" id="KW-1185">Reference proteome</keyword>
<reference evidence="5 6" key="2">
    <citation type="journal article" date="2022" name="Mar. Drugs">
        <title>Bioassay-Guided Fractionation Leads to the Detection of Cholic Acid Generated by the Rare Thalassomonas sp.</title>
        <authorList>
            <person name="Pheiffer F."/>
            <person name="Schneider Y.K."/>
            <person name="Hansen E.H."/>
            <person name="Andersen J.H."/>
            <person name="Isaksson J."/>
            <person name="Busche T."/>
            <person name="R C."/>
            <person name="Kalinowski J."/>
            <person name="Zyl L.V."/>
            <person name="Trindade M."/>
        </authorList>
    </citation>
    <scope>NUCLEOTIDE SEQUENCE [LARGE SCALE GENOMIC DNA]</scope>
    <source>
        <strain evidence="5 6">A5K-106</strain>
    </source>
</reference>